<dbReference type="InterPro" id="IPR022791">
    <property type="entry name" value="L-PG_synthase/AglD"/>
</dbReference>
<evidence type="ECO:0000313" key="7">
    <source>
        <dbReference type="EMBL" id="MPL82967.1"/>
    </source>
</evidence>
<feature type="transmembrane region" description="Helical" evidence="6">
    <location>
        <begin position="7"/>
        <end position="23"/>
    </location>
</feature>
<proteinExistence type="predicted"/>
<evidence type="ECO:0000256" key="2">
    <source>
        <dbReference type="ARBA" id="ARBA00022475"/>
    </source>
</evidence>
<keyword evidence="4 6" id="KW-1133">Transmembrane helix</keyword>
<accession>A0A644UVG6</accession>
<organism evidence="7">
    <name type="scientific">bioreactor metagenome</name>
    <dbReference type="NCBI Taxonomy" id="1076179"/>
    <lineage>
        <taxon>unclassified sequences</taxon>
        <taxon>metagenomes</taxon>
        <taxon>ecological metagenomes</taxon>
    </lineage>
</organism>
<name>A0A644UVG6_9ZZZZ</name>
<dbReference type="Pfam" id="PF03706">
    <property type="entry name" value="LPG_synthase_TM"/>
    <property type="match status" value="1"/>
</dbReference>
<evidence type="ECO:0000256" key="1">
    <source>
        <dbReference type="ARBA" id="ARBA00004651"/>
    </source>
</evidence>
<sequence>MQRNNWATLFKALSSFIILYLLYRNLDLSSKSFIDTWNQIELGWLLIVLPIVVLVLGLKSFRWRSIILSDGYLYPWKSSFVAYLAAYSIGVVTPGRVGEFLKVYSLRREVQDLGTLQAFQTVLVDRLFDMCFLGWFGFSGLLYFLKPFGKLSAGNALLVSLIFVVLGLFLANYILAWVTRNYFRENKLLLFSKDCLNRMTGTGNIHTWIYTALAYAIYFASIHFLMLSLNILIPFIETCFIISLIGLILLLPISVAGFGTREAGLVYLFSLYNLSAETAISFSLLQFATFFVWGGLIGLFFYNLNPISFNELKTDVMKIFRK</sequence>
<evidence type="ECO:0000256" key="4">
    <source>
        <dbReference type="ARBA" id="ARBA00022989"/>
    </source>
</evidence>
<dbReference type="GO" id="GO:0005886">
    <property type="term" value="C:plasma membrane"/>
    <property type="evidence" value="ECO:0007669"/>
    <property type="project" value="UniProtKB-SubCell"/>
</dbReference>
<feature type="transmembrane region" description="Helical" evidence="6">
    <location>
        <begin position="208"/>
        <end position="227"/>
    </location>
</feature>
<keyword evidence="2" id="KW-1003">Cell membrane</keyword>
<feature type="transmembrane region" description="Helical" evidence="6">
    <location>
        <begin position="279"/>
        <end position="302"/>
    </location>
</feature>
<dbReference type="PANTHER" id="PTHR40277">
    <property type="entry name" value="BLL5419 PROTEIN"/>
    <property type="match status" value="1"/>
</dbReference>
<reference evidence="7" key="1">
    <citation type="submission" date="2019-08" db="EMBL/GenBank/DDBJ databases">
        <authorList>
            <person name="Kucharzyk K."/>
            <person name="Murdoch R.W."/>
            <person name="Higgins S."/>
            <person name="Loffler F."/>
        </authorList>
    </citation>
    <scope>NUCLEOTIDE SEQUENCE</scope>
</reference>
<protein>
    <recommendedName>
        <fullName evidence="8">Lysylphosphatidylglycerol synthase TM region</fullName>
    </recommendedName>
</protein>
<dbReference type="PANTHER" id="PTHR40277:SF1">
    <property type="entry name" value="BLL5419 PROTEIN"/>
    <property type="match status" value="1"/>
</dbReference>
<feature type="transmembrane region" description="Helical" evidence="6">
    <location>
        <begin position="157"/>
        <end position="178"/>
    </location>
</feature>
<evidence type="ECO:0000256" key="3">
    <source>
        <dbReference type="ARBA" id="ARBA00022692"/>
    </source>
</evidence>
<feature type="transmembrane region" description="Helical" evidence="6">
    <location>
        <begin position="127"/>
        <end position="145"/>
    </location>
</feature>
<comment type="caution">
    <text evidence="7">The sequence shown here is derived from an EMBL/GenBank/DDBJ whole genome shotgun (WGS) entry which is preliminary data.</text>
</comment>
<feature type="transmembrane region" description="Helical" evidence="6">
    <location>
        <begin position="43"/>
        <end position="61"/>
    </location>
</feature>
<comment type="subcellular location">
    <subcellularLocation>
        <location evidence="1">Cell membrane</location>
        <topology evidence="1">Multi-pass membrane protein</topology>
    </subcellularLocation>
</comment>
<evidence type="ECO:0008006" key="8">
    <source>
        <dbReference type="Google" id="ProtNLM"/>
    </source>
</evidence>
<dbReference type="EMBL" id="VSSQ01000170">
    <property type="protein sequence ID" value="MPL82967.1"/>
    <property type="molecule type" value="Genomic_DNA"/>
</dbReference>
<evidence type="ECO:0000256" key="5">
    <source>
        <dbReference type="ARBA" id="ARBA00023136"/>
    </source>
</evidence>
<feature type="transmembrane region" description="Helical" evidence="6">
    <location>
        <begin position="73"/>
        <end position="92"/>
    </location>
</feature>
<dbReference type="AlphaFoldDB" id="A0A644UVG6"/>
<feature type="transmembrane region" description="Helical" evidence="6">
    <location>
        <begin position="239"/>
        <end position="259"/>
    </location>
</feature>
<keyword evidence="5 6" id="KW-0472">Membrane</keyword>
<evidence type="ECO:0000256" key="6">
    <source>
        <dbReference type="SAM" id="Phobius"/>
    </source>
</evidence>
<gene>
    <name evidence="7" type="ORF">SDC9_28917</name>
</gene>
<keyword evidence="3 6" id="KW-0812">Transmembrane</keyword>